<keyword evidence="2" id="KW-1133">Transmembrane helix</keyword>
<keyword evidence="2" id="KW-0472">Membrane</keyword>
<comment type="caution">
    <text evidence="4">The sequence shown here is derived from an EMBL/GenBank/DDBJ whole genome shotgun (WGS) entry which is preliminary data.</text>
</comment>
<organism evidence="4 5">
    <name type="scientific">Kribbella deserti</name>
    <dbReference type="NCBI Taxonomy" id="1926257"/>
    <lineage>
        <taxon>Bacteria</taxon>
        <taxon>Bacillati</taxon>
        <taxon>Actinomycetota</taxon>
        <taxon>Actinomycetes</taxon>
        <taxon>Propionibacteriales</taxon>
        <taxon>Kribbellaceae</taxon>
        <taxon>Kribbella</taxon>
    </lineage>
</organism>
<evidence type="ECO:0000256" key="1">
    <source>
        <dbReference type="SAM" id="MobiDB-lite"/>
    </source>
</evidence>
<sequence>MTIAADVRSPRRFLAPDLARGFMLLFIAVANSHYFLQNAPALGGFPRETTGLDAVLVGLIATLVDGRAYPLFAALFGYGLVEIYRRRLTAAGKDPDRATRKDVSRAQWRPIRRLIRRRSLWMVAIGFLHGILLYVGDILAAYGLLAFLVVPALRWKSRTLVILAALAFALTSLPTGDSLTVESSVGRDPAMLPGSIWAGVVERAPALLVLVPLYPIGLVFPFLIGILAARARLLECPDRRLVLLRRVAIAGVGTAVAGGLPIALVLAGVVNEPAGPILSRLGTLHDATGHFGGLGYAAAIALLAYRITSRSNAERGRVVAAITAAGERSMTCYLAQSAVWTLAFAPYALDLTPQLSVTTVAALAIGTWLATVFLADWMRRHNRRGPFEVLLRKLTYRNGRNDRNEGGNRSGPGERAARGDRSVGGPYPARAADGGRIAGEAASGTTSSGLPEPLAGTDQMSEPPSGPVNP</sequence>
<evidence type="ECO:0000313" key="4">
    <source>
        <dbReference type="EMBL" id="MFC0627915.1"/>
    </source>
</evidence>
<feature type="transmembrane region" description="Helical" evidence="2">
    <location>
        <begin position="206"/>
        <end position="227"/>
    </location>
</feature>
<dbReference type="EMBL" id="JBHLTC010000036">
    <property type="protein sequence ID" value="MFC0627915.1"/>
    <property type="molecule type" value="Genomic_DNA"/>
</dbReference>
<evidence type="ECO:0000256" key="2">
    <source>
        <dbReference type="SAM" id="Phobius"/>
    </source>
</evidence>
<protein>
    <submittedName>
        <fullName evidence="4">DUF418 domain-containing protein</fullName>
    </submittedName>
</protein>
<feature type="region of interest" description="Disordered" evidence="1">
    <location>
        <begin position="398"/>
        <end position="470"/>
    </location>
</feature>
<feature type="transmembrane region" description="Helical" evidence="2">
    <location>
        <begin position="247"/>
        <end position="270"/>
    </location>
</feature>
<dbReference type="InterPro" id="IPR052529">
    <property type="entry name" value="Bact_Transport_Assoc"/>
</dbReference>
<dbReference type="InterPro" id="IPR007349">
    <property type="entry name" value="DUF418"/>
</dbReference>
<gene>
    <name evidence="4" type="ORF">ACFFGN_27830</name>
</gene>
<keyword evidence="2" id="KW-0812">Transmembrane</keyword>
<dbReference type="PANTHER" id="PTHR30590">
    <property type="entry name" value="INNER MEMBRANE PROTEIN"/>
    <property type="match status" value="1"/>
</dbReference>
<keyword evidence="5" id="KW-1185">Reference proteome</keyword>
<dbReference type="Pfam" id="PF04235">
    <property type="entry name" value="DUF418"/>
    <property type="match status" value="1"/>
</dbReference>
<proteinExistence type="predicted"/>
<evidence type="ECO:0000313" key="5">
    <source>
        <dbReference type="Proteomes" id="UP001589890"/>
    </source>
</evidence>
<evidence type="ECO:0000259" key="3">
    <source>
        <dbReference type="Pfam" id="PF04235"/>
    </source>
</evidence>
<feature type="transmembrane region" description="Helical" evidence="2">
    <location>
        <begin position="355"/>
        <end position="375"/>
    </location>
</feature>
<feature type="transmembrane region" description="Helical" evidence="2">
    <location>
        <begin position="56"/>
        <end position="81"/>
    </location>
</feature>
<feature type="domain" description="DUF418" evidence="3">
    <location>
        <begin position="228"/>
        <end position="397"/>
    </location>
</feature>
<feature type="transmembrane region" description="Helical" evidence="2">
    <location>
        <begin position="290"/>
        <end position="309"/>
    </location>
</feature>
<dbReference type="Proteomes" id="UP001589890">
    <property type="component" value="Unassembled WGS sequence"/>
</dbReference>
<name>A0ABV6QTE1_9ACTN</name>
<feature type="transmembrane region" description="Helical" evidence="2">
    <location>
        <begin position="119"/>
        <end position="150"/>
    </location>
</feature>
<reference evidence="4 5" key="1">
    <citation type="submission" date="2024-09" db="EMBL/GenBank/DDBJ databases">
        <authorList>
            <person name="Sun Q."/>
            <person name="Mori K."/>
        </authorList>
    </citation>
    <scope>NUCLEOTIDE SEQUENCE [LARGE SCALE GENOMIC DNA]</scope>
    <source>
        <strain evidence="4 5">CGMCC 1.15906</strain>
    </source>
</reference>
<accession>A0ABV6QTE1</accession>
<dbReference type="RefSeq" id="WP_380053195.1">
    <property type="nucleotide sequence ID" value="NZ_JBHLTC010000036.1"/>
</dbReference>
<dbReference type="PANTHER" id="PTHR30590:SF2">
    <property type="entry name" value="INNER MEMBRANE PROTEIN"/>
    <property type="match status" value="1"/>
</dbReference>
<feature type="transmembrane region" description="Helical" evidence="2">
    <location>
        <begin position="18"/>
        <end position="36"/>
    </location>
</feature>